<keyword evidence="6 9" id="KW-0720">Serine protease</keyword>
<dbReference type="Pfam" id="PF00004">
    <property type="entry name" value="AAA"/>
    <property type="match status" value="1"/>
</dbReference>
<keyword evidence="4 9" id="KW-0547">Nucleotide-binding</keyword>
<dbReference type="GO" id="GO:0004176">
    <property type="term" value="F:ATP-dependent peptidase activity"/>
    <property type="evidence" value="ECO:0007669"/>
    <property type="project" value="UniProtKB-UniRule"/>
</dbReference>
<dbReference type="SUPFAM" id="SSF54211">
    <property type="entry name" value="Ribosomal protein S5 domain 2-like"/>
    <property type="match status" value="1"/>
</dbReference>
<dbReference type="Gene3D" id="1.20.58.1480">
    <property type="match status" value="1"/>
</dbReference>
<comment type="induction">
    <text evidence="9">By heat shock.</text>
</comment>
<dbReference type="FunFam" id="3.30.230.10:FF:000019">
    <property type="entry name" value="Lon protease homolog 2, peroxisomal"/>
    <property type="match status" value="1"/>
</dbReference>
<evidence type="ECO:0000256" key="7">
    <source>
        <dbReference type="ARBA" id="ARBA00022840"/>
    </source>
</evidence>
<dbReference type="PIRSF" id="PIRSF001174">
    <property type="entry name" value="Lon_proteas"/>
    <property type="match status" value="1"/>
</dbReference>
<keyword evidence="5 9" id="KW-0378">Hydrolase</keyword>
<dbReference type="InterPro" id="IPR054594">
    <property type="entry name" value="Lon_lid"/>
</dbReference>
<evidence type="ECO:0000256" key="8">
    <source>
        <dbReference type="ARBA" id="ARBA00023016"/>
    </source>
</evidence>
<proteinExistence type="evidence at transcript level"/>
<evidence type="ECO:0000256" key="9">
    <source>
        <dbReference type="HAMAP-Rule" id="MF_01973"/>
    </source>
</evidence>
<feature type="domain" description="Lon N-terminal" evidence="18">
    <location>
        <begin position="33"/>
        <end position="227"/>
    </location>
</feature>
<dbReference type="Gene3D" id="1.10.8.60">
    <property type="match status" value="1"/>
</dbReference>
<feature type="domain" description="Lon proteolytic" evidence="17">
    <location>
        <begin position="618"/>
        <end position="799"/>
    </location>
</feature>
<dbReference type="Gene3D" id="3.40.50.300">
    <property type="entry name" value="P-loop containing nucleotide triphosphate hydrolases"/>
    <property type="match status" value="1"/>
</dbReference>
<evidence type="ECO:0000259" key="17">
    <source>
        <dbReference type="PROSITE" id="PS51786"/>
    </source>
</evidence>
<dbReference type="Pfam" id="PF05362">
    <property type="entry name" value="Lon_C"/>
    <property type="match status" value="1"/>
</dbReference>
<dbReference type="RefSeq" id="WP_176064979.1">
    <property type="nucleotide sequence ID" value="NZ_BJTG01000004.1"/>
</dbReference>
<evidence type="ECO:0000256" key="5">
    <source>
        <dbReference type="ARBA" id="ARBA00022801"/>
    </source>
</evidence>
<keyword evidence="20" id="KW-1185">Reference proteome</keyword>
<dbReference type="SMART" id="SM00464">
    <property type="entry name" value="LON"/>
    <property type="match status" value="1"/>
</dbReference>
<accession>A0A7I9VM34</accession>
<dbReference type="CDD" id="cd19500">
    <property type="entry name" value="RecA-like_Lon"/>
    <property type="match status" value="1"/>
</dbReference>
<keyword evidence="3 9" id="KW-0645">Protease</keyword>
<evidence type="ECO:0000256" key="3">
    <source>
        <dbReference type="ARBA" id="ARBA00022670"/>
    </source>
</evidence>
<protein>
    <recommendedName>
        <fullName evidence="9 10">Lon protease</fullName>
        <ecNumber evidence="9 10">3.4.21.53</ecNumber>
    </recommendedName>
    <alternativeName>
        <fullName evidence="9">ATP-dependent protease La</fullName>
    </alternativeName>
</protein>
<keyword evidence="15" id="KW-0175">Coiled coil</keyword>
<dbReference type="Gene3D" id="2.30.130.40">
    <property type="entry name" value="LON domain-like"/>
    <property type="match status" value="1"/>
</dbReference>
<dbReference type="GO" id="GO:0005524">
    <property type="term" value="F:ATP binding"/>
    <property type="evidence" value="ECO:0007669"/>
    <property type="project" value="UniProtKB-UniRule"/>
</dbReference>
<dbReference type="Proteomes" id="UP000503640">
    <property type="component" value="Unassembled WGS sequence"/>
</dbReference>
<dbReference type="InterPro" id="IPR014721">
    <property type="entry name" value="Ribsml_uS5_D2-typ_fold_subgr"/>
</dbReference>
<dbReference type="SMART" id="SM00382">
    <property type="entry name" value="AAA"/>
    <property type="match status" value="1"/>
</dbReference>
<evidence type="ECO:0000256" key="6">
    <source>
        <dbReference type="ARBA" id="ARBA00022825"/>
    </source>
</evidence>
<feature type="active site" evidence="9 11">
    <location>
        <position position="705"/>
    </location>
</feature>
<dbReference type="GO" id="GO:0006515">
    <property type="term" value="P:protein quality control for misfolded or incompletely synthesized proteins"/>
    <property type="evidence" value="ECO:0007669"/>
    <property type="project" value="UniProtKB-UniRule"/>
</dbReference>
<dbReference type="GO" id="GO:0034605">
    <property type="term" value="P:cellular response to heat"/>
    <property type="evidence" value="ECO:0007669"/>
    <property type="project" value="UniProtKB-UniRule"/>
</dbReference>
<evidence type="ECO:0000313" key="19">
    <source>
        <dbReference type="EMBL" id="GEJ57466.1"/>
    </source>
</evidence>
<dbReference type="InterPro" id="IPR003111">
    <property type="entry name" value="Lon_prtase_N"/>
</dbReference>
<dbReference type="Pfam" id="PF22667">
    <property type="entry name" value="Lon_lid"/>
    <property type="match status" value="1"/>
</dbReference>
<evidence type="ECO:0000256" key="13">
    <source>
        <dbReference type="PROSITE-ProRule" id="PRU01122"/>
    </source>
</evidence>
<feature type="coiled-coil region" evidence="15">
    <location>
        <begin position="253"/>
        <end position="284"/>
    </location>
</feature>
<comment type="function">
    <text evidence="9">ATP-dependent serine protease that mediates the selective degradation of mutant and abnormal proteins as well as certain short-lived regulatory proteins. Required for cellular homeostasis and for survival from DNA damage and developmental changes induced by stress. Degrades polypeptides processively to yield small peptide fragments that are 5 to 10 amino acids long. Binds to DNA in a double-stranded, site-specific manner.</text>
</comment>
<dbReference type="EMBL" id="BJTG01000004">
    <property type="protein sequence ID" value="GEJ57466.1"/>
    <property type="molecule type" value="Genomic_DNA"/>
</dbReference>
<evidence type="ECO:0000256" key="11">
    <source>
        <dbReference type="PIRSR" id="PIRSR001174-1"/>
    </source>
</evidence>
<evidence type="ECO:0000256" key="2">
    <source>
        <dbReference type="ARBA" id="ARBA00022490"/>
    </source>
</evidence>
<dbReference type="PROSITE" id="PS01046">
    <property type="entry name" value="LON_SER"/>
    <property type="match status" value="1"/>
</dbReference>
<evidence type="ECO:0000256" key="4">
    <source>
        <dbReference type="ARBA" id="ARBA00022741"/>
    </source>
</evidence>
<dbReference type="InterPro" id="IPR046336">
    <property type="entry name" value="Lon_prtase_N_sf"/>
</dbReference>
<dbReference type="HAMAP" id="MF_01973">
    <property type="entry name" value="lon_bact"/>
    <property type="match status" value="1"/>
</dbReference>
<dbReference type="InterPro" id="IPR008269">
    <property type="entry name" value="Lon_proteolytic"/>
</dbReference>
<name>A0A7I9VM34_9BACT</name>
<dbReference type="FunFam" id="1.20.5.5270:FF:000002">
    <property type="entry name" value="Lon protease homolog"/>
    <property type="match status" value="1"/>
</dbReference>
<feature type="compositionally biased region" description="Pro residues" evidence="16">
    <location>
        <begin position="804"/>
        <end position="818"/>
    </location>
</feature>
<organism evidence="19 20">
    <name type="scientific">Anaeromyxobacter diazotrophicus</name>
    <dbReference type="NCBI Taxonomy" id="2590199"/>
    <lineage>
        <taxon>Bacteria</taxon>
        <taxon>Pseudomonadati</taxon>
        <taxon>Myxococcota</taxon>
        <taxon>Myxococcia</taxon>
        <taxon>Myxococcales</taxon>
        <taxon>Cystobacterineae</taxon>
        <taxon>Anaeromyxobacteraceae</taxon>
        <taxon>Anaeromyxobacter</taxon>
    </lineage>
</organism>
<dbReference type="SUPFAM" id="SSF52540">
    <property type="entry name" value="P-loop containing nucleoside triphosphate hydrolases"/>
    <property type="match status" value="1"/>
</dbReference>
<dbReference type="Gene3D" id="1.20.5.5270">
    <property type="match status" value="1"/>
</dbReference>
<dbReference type="Gene3D" id="3.30.230.10">
    <property type="match status" value="1"/>
</dbReference>
<dbReference type="InterPro" id="IPR027417">
    <property type="entry name" value="P-loop_NTPase"/>
</dbReference>
<dbReference type="GO" id="GO:0016887">
    <property type="term" value="F:ATP hydrolysis activity"/>
    <property type="evidence" value="ECO:0007669"/>
    <property type="project" value="UniProtKB-UniRule"/>
</dbReference>
<feature type="compositionally biased region" description="Basic and acidic residues" evidence="16">
    <location>
        <begin position="821"/>
        <end position="830"/>
    </location>
</feature>
<comment type="catalytic activity">
    <reaction evidence="9 10 13">
        <text>Hydrolysis of proteins in presence of ATP.</text>
        <dbReference type="EC" id="3.4.21.53"/>
    </reaction>
</comment>
<dbReference type="Pfam" id="PF02190">
    <property type="entry name" value="LON_substr_bdg"/>
    <property type="match status" value="1"/>
</dbReference>
<dbReference type="InterPro" id="IPR015947">
    <property type="entry name" value="PUA-like_sf"/>
</dbReference>
<dbReference type="GO" id="GO:0043565">
    <property type="term" value="F:sequence-specific DNA binding"/>
    <property type="evidence" value="ECO:0007669"/>
    <property type="project" value="UniProtKB-UniRule"/>
</dbReference>
<comment type="caution">
    <text evidence="19">The sequence shown here is derived from an EMBL/GenBank/DDBJ whole genome shotgun (WGS) entry which is preliminary data.</text>
</comment>
<evidence type="ECO:0000256" key="15">
    <source>
        <dbReference type="SAM" id="Coils"/>
    </source>
</evidence>
<dbReference type="PROSITE" id="PS51786">
    <property type="entry name" value="LON_PROTEOLYTIC"/>
    <property type="match status" value="1"/>
</dbReference>
<comment type="subcellular location">
    <subcellularLocation>
        <location evidence="1 9 10">Cytoplasm</location>
    </subcellularLocation>
</comment>
<sequence length="830" mass="90624">MSEKDKKVAAGAQVAPAMGPPGLINKEDIPAVLPILPLRNSVFFPGGVLPLAVGRQKTIALIKDAVRDEQVIGVVTQRRAEEEDPGAADLYTVGTVARIVKLLKMGEDNYSLVVQGLARFRVLDLVQEAPYLKARIDPVEDKTAVDDVEVEALAINLKKLAREVIELMPELPAAATELVESITHPGHLADLIAANVDVPIEEKQQVLETVDLKARMKLVLELLNRKREILKLSNKIDSAVKGEMSKTQREYYLRQQLKAIKEELGELGEEEEELDELAERLKKAGLPTEVEKIATKELNRLKSIPTASSEYTVARTYLDWIADLPWSKRSDDNLDIENARGILDADHYGLQKIKKRILEYLAVRKLKNDMRGPILCFVGPPGVGKTSLGQSIARAIGRKFVRLSLGGVRDEAEIRGHRRTYVGALPGRIIQSMKKAGTVNPVMMLDEIDKLGADFRGDPSAALLEVLDPEQNHSFSDHYLDVAYDLSKVMFVGTANLLDPIPGPLKDRMEILELPGYTFEEKVHIAQNHLIPKQLKEHGLSPEAISFDEKALIKVIMAYTREAGVRNLERRIADVCRAVAVEVASGKVQAGAKRTVAEGDLEDMLGPEKFWNETAERTEIPGVATGLAWTAAGGDILFIEATKMTGKGSLTLTGQLGDVMKESAQTALSYLRSKADTLGIPANFLEKTDVHIHFPAGSIPKDGPSAGVTILTALVSLLTGIRVRSDVAMTGEVTLRGLVLPVGGIKEKVLAAHRAGIKRIIMPARCEKDLIDVPEQARKELDFVFASSMEDVLKAALEENPIGRKPPAPPPTAAPPPTSDADGKKPEVRA</sequence>
<feature type="active site" evidence="9 11">
    <location>
        <position position="748"/>
    </location>
</feature>
<dbReference type="GO" id="GO:0004252">
    <property type="term" value="F:serine-type endopeptidase activity"/>
    <property type="evidence" value="ECO:0007669"/>
    <property type="project" value="UniProtKB-UniRule"/>
</dbReference>
<dbReference type="PRINTS" id="PR00830">
    <property type="entry name" value="ENDOLAPTASE"/>
</dbReference>
<comment type="similarity">
    <text evidence="9 10 13 14">Belongs to the peptidase S16 family.</text>
</comment>
<dbReference type="InterPro" id="IPR027065">
    <property type="entry name" value="Lon_Prtase"/>
</dbReference>
<dbReference type="InterPro" id="IPR003959">
    <property type="entry name" value="ATPase_AAA_core"/>
</dbReference>
<keyword evidence="8 9" id="KW-0346">Stress response</keyword>
<feature type="binding site" evidence="9 12">
    <location>
        <begin position="379"/>
        <end position="386"/>
    </location>
    <ligand>
        <name>ATP</name>
        <dbReference type="ChEBI" id="CHEBI:30616"/>
    </ligand>
</feature>
<dbReference type="SUPFAM" id="SSF88697">
    <property type="entry name" value="PUA domain-like"/>
    <property type="match status" value="1"/>
</dbReference>
<dbReference type="InterPro" id="IPR027543">
    <property type="entry name" value="Lon_bac"/>
</dbReference>
<dbReference type="EC" id="3.4.21.53" evidence="9 10"/>
<evidence type="ECO:0000256" key="1">
    <source>
        <dbReference type="ARBA" id="ARBA00004496"/>
    </source>
</evidence>
<dbReference type="InterPro" id="IPR008268">
    <property type="entry name" value="Peptidase_S16_AS"/>
</dbReference>
<reference evidence="20" key="1">
    <citation type="journal article" date="2020" name="Appl. Environ. Microbiol.">
        <title>Diazotrophic Anaeromyxobacter Isolates from Soils.</title>
        <authorList>
            <person name="Masuda Y."/>
            <person name="Yamanaka H."/>
            <person name="Xu Z.X."/>
            <person name="Shiratori Y."/>
            <person name="Aono T."/>
            <person name="Amachi S."/>
            <person name="Senoo K."/>
            <person name="Itoh H."/>
        </authorList>
    </citation>
    <scope>NUCLEOTIDE SEQUENCE [LARGE SCALE GENOMIC DNA]</scope>
    <source>
        <strain evidence="20">R267</strain>
    </source>
</reference>
<comment type="subunit">
    <text evidence="9 10">Homohexamer. Organized in a ring with a central cavity.</text>
</comment>
<dbReference type="InterPro" id="IPR003593">
    <property type="entry name" value="AAA+_ATPase"/>
</dbReference>
<keyword evidence="7 9" id="KW-0067">ATP-binding</keyword>
<evidence type="ECO:0000256" key="14">
    <source>
        <dbReference type="RuleBase" id="RU000591"/>
    </source>
</evidence>
<dbReference type="PROSITE" id="PS51787">
    <property type="entry name" value="LON_N"/>
    <property type="match status" value="1"/>
</dbReference>
<evidence type="ECO:0000256" key="16">
    <source>
        <dbReference type="SAM" id="MobiDB-lite"/>
    </source>
</evidence>
<dbReference type="InterPro" id="IPR020568">
    <property type="entry name" value="Ribosomal_Su5_D2-typ_SF"/>
</dbReference>
<evidence type="ECO:0000256" key="12">
    <source>
        <dbReference type="PIRSR" id="PIRSR001174-2"/>
    </source>
</evidence>
<dbReference type="PANTHER" id="PTHR10046">
    <property type="entry name" value="ATP DEPENDENT LON PROTEASE FAMILY MEMBER"/>
    <property type="match status" value="1"/>
</dbReference>
<evidence type="ECO:0000259" key="18">
    <source>
        <dbReference type="PROSITE" id="PS51787"/>
    </source>
</evidence>
<evidence type="ECO:0000256" key="10">
    <source>
        <dbReference type="PIRNR" id="PIRNR001174"/>
    </source>
</evidence>
<keyword evidence="2 9" id="KW-0963">Cytoplasm</keyword>
<evidence type="ECO:0000313" key="20">
    <source>
        <dbReference type="Proteomes" id="UP000503640"/>
    </source>
</evidence>
<dbReference type="GO" id="GO:0005737">
    <property type="term" value="C:cytoplasm"/>
    <property type="evidence" value="ECO:0007669"/>
    <property type="project" value="UniProtKB-SubCell"/>
</dbReference>
<dbReference type="NCBIfam" id="TIGR00763">
    <property type="entry name" value="lon"/>
    <property type="match status" value="1"/>
</dbReference>
<feature type="region of interest" description="Disordered" evidence="16">
    <location>
        <begin position="798"/>
        <end position="830"/>
    </location>
</feature>
<gene>
    <name evidence="19" type="primary">lon_1</name>
    <name evidence="9" type="synonym">lon</name>
    <name evidence="19" type="ORF">AMYX_22070</name>
</gene>
<dbReference type="FunFam" id="3.40.50.300:FF:000382">
    <property type="entry name" value="Lon protease homolog 2, peroxisomal"/>
    <property type="match status" value="1"/>
</dbReference>
<dbReference type="InterPro" id="IPR004815">
    <property type="entry name" value="Lon_bac/euk-typ"/>
</dbReference>
<dbReference type="AlphaFoldDB" id="A0A7I9VM34"/>